<keyword evidence="1" id="KW-0143">Chaperone</keyword>
<comment type="caution">
    <text evidence="2">The sequence shown here is derived from an EMBL/GenBank/DDBJ whole genome shotgun (WGS) entry which is preliminary data.</text>
</comment>
<reference evidence="2" key="2">
    <citation type="submission" date="2020-09" db="EMBL/GenBank/DDBJ databases">
        <authorList>
            <person name="Sun Q."/>
            <person name="Zhou Y."/>
        </authorList>
    </citation>
    <scope>NUCLEOTIDE SEQUENCE</scope>
    <source>
        <strain evidence="2">CGMCC 1.15725</strain>
    </source>
</reference>
<evidence type="ECO:0000313" key="2">
    <source>
        <dbReference type="EMBL" id="GGF41512.1"/>
    </source>
</evidence>
<dbReference type="InterPro" id="IPR036390">
    <property type="entry name" value="WH_DNA-bd_sf"/>
</dbReference>
<gene>
    <name evidence="2" type="ORF">GCM10011611_54930</name>
</gene>
<dbReference type="GO" id="GO:0051259">
    <property type="term" value="P:protein complex oligomerization"/>
    <property type="evidence" value="ECO:0007669"/>
    <property type="project" value="InterPro"/>
</dbReference>
<dbReference type="Pfam" id="PF14557">
    <property type="entry name" value="AphA_like"/>
    <property type="match status" value="1"/>
</dbReference>
<dbReference type="Gene3D" id="1.20.1280.20">
    <property type="entry name" value="HscB, C-terminal domain"/>
    <property type="match status" value="1"/>
</dbReference>
<dbReference type="SUPFAM" id="SSF46785">
    <property type="entry name" value="Winged helix' DNA-binding domain"/>
    <property type="match status" value="1"/>
</dbReference>
<evidence type="ECO:0000313" key="3">
    <source>
        <dbReference type="Proteomes" id="UP000646365"/>
    </source>
</evidence>
<dbReference type="InterPro" id="IPR036388">
    <property type="entry name" value="WH-like_DNA-bd_sf"/>
</dbReference>
<sequence length="179" mass="20116">MYRDNSLVPIETVRIAALGALATKPRTYGEIAADVRLFTSRIVGPSLDLMGISIELLRAEGVVETLVEDAEQKDPRLTLTPAGHEMLLRLLQAPIRSPNTELSRLVVALKMRFLHLLEPAARQEQVAILRTLTVAERQRYVELEEQSDGANLFKDWLALQIQLLDTRLAWLDGFSTRCV</sequence>
<organism evidence="2 3">
    <name type="scientific">Aliidongia dinghuensis</name>
    <dbReference type="NCBI Taxonomy" id="1867774"/>
    <lineage>
        <taxon>Bacteria</taxon>
        <taxon>Pseudomonadati</taxon>
        <taxon>Pseudomonadota</taxon>
        <taxon>Alphaproteobacteria</taxon>
        <taxon>Rhodospirillales</taxon>
        <taxon>Dongiaceae</taxon>
        <taxon>Aliidongia</taxon>
    </lineage>
</organism>
<evidence type="ECO:0000256" key="1">
    <source>
        <dbReference type="ARBA" id="ARBA00023186"/>
    </source>
</evidence>
<reference evidence="2" key="1">
    <citation type="journal article" date="2014" name="Int. J. Syst. Evol. Microbiol.">
        <title>Complete genome sequence of Corynebacterium casei LMG S-19264T (=DSM 44701T), isolated from a smear-ripened cheese.</title>
        <authorList>
            <consortium name="US DOE Joint Genome Institute (JGI-PGF)"/>
            <person name="Walter F."/>
            <person name="Albersmeier A."/>
            <person name="Kalinowski J."/>
            <person name="Ruckert C."/>
        </authorList>
    </citation>
    <scope>NUCLEOTIDE SEQUENCE</scope>
    <source>
        <strain evidence="2">CGMCC 1.15725</strain>
    </source>
</reference>
<dbReference type="InterPro" id="IPR029434">
    <property type="entry name" value="Put_trans_reg"/>
</dbReference>
<protein>
    <submittedName>
        <fullName evidence="2">Uncharacterized protein</fullName>
    </submittedName>
</protein>
<dbReference type="Gene3D" id="1.10.10.10">
    <property type="entry name" value="Winged helix-like DNA-binding domain superfamily/Winged helix DNA-binding domain"/>
    <property type="match status" value="1"/>
</dbReference>
<dbReference type="EMBL" id="BMJQ01000018">
    <property type="protein sequence ID" value="GGF41512.1"/>
    <property type="molecule type" value="Genomic_DNA"/>
</dbReference>
<proteinExistence type="predicted"/>
<dbReference type="Proteomes" id="UP000646365">
    <property type="component" value="Unassembled WGS sequence"/>
</dbReference>
<accession>A0A8J2YZ48</accession>
<name>A0A8J2YZ48_9PROT</name>
<dbReference type="InterPro" id="IPR036386">
    <property type="entry name" value="HscB_C_sf"/>
</dbReference>
<dbReference type="AlphaFoldDB" id="A0A8J2YZ48"/>
<keyword evidence="3" id="KW-1185">Reference proteome</keyword>
<dbReference type="RefSeq" id="WP_189051378.1">
    <property type="nucleotide sequence ID" value="NZ_BMJQ01000018.1"/>
</dbReference>